<dbReference type="AlphaFoldDB" id="A0A077ZLS3"/>
<name>A0A077ZLS3_TRITR</name>
<reference evidence="1" key="2">
    <citation type="submission" date="2014-03" db="EMBL/GenBank/DDBJ databases">
        <title>The whipworm genome and dual-species transcriptomics of an intimate host-pathogen interaction.</title>
        <authorList>
            <person name="Foth B.J."/>
            <person name="Tsai I.J."/>
            <person name="Reid A.J."/>
            <person name="Bancroft A.J."/>
            <person name="Nichol S."/>
            <person name="Tracey A."/>
            <person name="Holroyd N."/>
            <person name="Cotton J.A."/>
            <person name="Stanley E.J."/>
            <person name="Zarowiecki M."/>
            <person name="Liu J.Z."/>
            <person name="Huckvale T."/>
            <person name="Cooper P.J."/>
            <person name="Grencis R.K."/>
            <person name="Berriman M."/>
        </authorList>
    </citation>
    <scope>NUCLEOTIDE SEQUENCE [LARGE SCALE GENOMIC DNA]</scope>
</reference>
<evidence type="ECO:0000313" key="2">
    <source>
        <dbReference type="Proteomes" id="UP000030665"/>
    </source>
</evidence>
<protein>
    <submittedName>
        <fullName evidence="1">Uncharacterized protein</fullName>
    </submittedName>
</protein>
<evidence type="ECO:0000313" key="1">
    <source>
        <dbReference type="EMBL" id="CDW60683.1"/>
    </source>
</evidence>
<keyword evidence="2" id="KW-1185">Reference proteome</keyword>
<dbReference type="EMBL" id="HG807304">
    <property type="protein sequence ID" value="CDW60683.1"/>
    <property type="molecule type" value="Genomic_DNA"/>
</dbReference>
<sequence>MGYTYSNYTRLQKEYLFFDGALLALSEELRLNNKYSHRNPINNSICFLIYHYNHICRSRKTPHMNTYAN</sequence>
<organism evidence="1 2">
    <name type="scientific">Trichuris trichiura</name>
    <name type="common">Whipworm</name>
    <name type="synonym">Trichocephalus trichiurus</name>
    <dbReference type="NCBI Taxonomy" id="36087"/>
    <lineage>
        <taxon>Eukaryota</taxon>
        <taxon>Metazoa</taxon>
        <taxon>Ecdysozoa</taxon>
        <taxon>Nematoda</taxon>
        <taxon>Enoplea</taxon>
        <taxon>Dorylaimia</taxon>
        <taxon>Trichinellida</taxon>
        <taxon>Trichuridae</taxon>
        <taxon>Trichuris</taxon>
    </lineage>
</organism>
<proteinExistence type="predicted"/>
<dbReference type="Proteomes" id="UP000030665">
    <property type="component" value="Unassembled WGS sequence"/>
</dbReference>
<reference evidence="1" key="1">
    <citation type="submission" date="2014-01" db="EMBL/GenBank/DDBJ databases">
        <authorList>
            <person name="Aslett M."/>
        </authorList>
    </citation>
    <scope>NUCLEOTIDE SEQUENCE</scope>
</reference>
<gene>
    <name evidence="1" type="ORF">TTRE_0000907401</name>
</gene>
<accession>A0A077ZLS3</accession>